<evidence type="ECO:0000256" key="3">
    <source>
        <dbReference type="ARBA" id="ARBA00022692"/>
    </source>
</evidence>
<evidence type="ECO:0000256" key="1">
    <source>
        <dbReference type="ARBA" id="ARBA00004128"/>
    </source>
</evidence>
<sequence>MNDSTSFITGYKPIHLLVVNPFTVLKDYHLSPLTKNELSISNVVPISFKFPSPLYSPKENSLNPEFVTLIGQIIYSFFILFIIFQSISLFFDSRKKSLKSYTSTPVTQIFKYFATFTEIILLGVIYIEHNKSLIIFELVAVAASLISFLIEFRTSPIATVSSSLFWIVNVLFTLVIFIQDTYSSHKIYAFNGVSYTSSGFSLLLSLTISVLEVAFYKPGYDISNESFNEKISFLSSFTFSFIHPVIDKIYKTNDITVKDLPDLIGNLKADIVRHTFTRNWNYELNKKPGLIQRWFYNNKTKAIPSLTWAVFKSFSGNIILNLGLTLIFTALSYIQPFILQRFIQYFQKYFYSVEKPPLIIGYYWASVMFLVSVVDFVVKNQASLIQSKFSNAMRTTLNTAIYEKALKLSPESRKKKSTGDIINNISTDVYTIFGFTASLDDYALSPLNLVLSLILLYNFFKNAAWFGFGAAIILCPIFSIAAAPMYKNYLKMMKFKDERTSLVTEILTSAKSVKLYSWEKPMLSKLYHIRHDKELKQVSKIGIIQALVSFLFSCLPFGISCATFLAFTIMYKTPLTADVVFPALVLFDLLIRPMLMIPNLITSVARFRTSINRVSELLTLDEISGDLHGYLNKSSDVDASNDSVIIKNATFVWNEVEPEESKDEEETVESEHNNVALKDVNFVAKKSKLTCVVGKVGSGKTTLLRSILGEIPLKIPQYTDESNSVAPSIEVYGNVAYCPQDPWILNSTVKENILFGFRYEPEFYQRVVEACELLADFKSMPDGDLTSVGEKGISLSGGQKARISLARAVYSRADIYLLDDVLSAVDAHVGKALIKQILSDDGIIGDRTKILATNNVPVLHEANDIYLLSGGAIIEHGDFETVIKNNGELTKLIDEYGRKDDNLVITDDKAEKKAKSTKPQLSKAIVEAFDHVYDFSDEQDTSELKSKPKTYQEEDKKYKGQVTWRTFHRYLVACNLKIFCLFFICMFLKSLTYLAQKGLLTYWSNLNDQAGRTVDPQLYLSVYIVLGVLAGGFVFIGYFVLWTYCIVRGAAYFFNEMANSILRSPMTFFDTTPVGTILNRLTKDIGALDLMLPFFIIGFVGEILSIVITFSVIIGTLPQMAIVILLLMIVYDYYRARYIPSQRELRNLASRRNSPVLSNIQESLNGLDTIKAFGQKERFIYKNKKLIDQQTVINLVTVDVGRWLSMRLESISAVVLLFASIFLVSSLRGKHPIIPSLLGLIMNYALSITQTLSDFVKQYGVLQAEGVTLERVFEYCNLPSEAPMEIEETKPNKEWPPNGVIKFNDYSTAYREGLNNVLNNLSFEIGSKEKIGIVGRTGAGKSSLTLALFRIIEATNGNIEIDGIDTSTLGLHDLRHHLTIIPQDAHTIKASVRENLDPFGDYKDEELWKALELAHLKEHISKMETEPTEEEKKESKFPDELPKKTGLDAIIENNGSNLSSGQKQLLCLARALLNEKSRILVLDEATAAVDFQTDKIIQETLRSEFKDKTIITIAHRIDTIMDSDKILVLDKGKVAEFDTPQNLLKDKSSIFYSLSKEGGYIK</sequence>
<dbReference type="InterPro" id="IPR017871">
    <property type="entry name" value="ABC_transporter-like_CS"/>
</dbReference>
<proteinExistence type="predicted"/>
<evidence type="ECO:0000256" key="5">
    <source>
        <dbReference type="ARBA" id="ARBA00022741"/>
    </source>
</evidence>
<dbReference type="FunFam" id="3.40.50.300:FF:000997">
    <property type="entry name" value="Multidrug resistance-associated protein 1"/>
    <property type="match status" value="1"/>
</dbReference>
<evidence type="ECO:0000256" key="10">
    <source>
        <dbReference type="SAM" id="Phobius"/>
    </source>
</evidence>
<gene>
    <name evidence="13" type="ORF">CANVERA_P1545</name>
</gene>
<dbReference type="SUPFAM" id="SSF52540">
    <property type="entry name" value="P-loop containing nucleoside triphosphate hydrolases"/>
    <property type="match status" value="2"/>
</dbReference>
<dbReference type="OrthoDB" id="6500128at2759"/>
<dbReference type="GO" id="GO:0016887">
    <property type="term" value="F:ATP hydrolysis activity"/>
    <property type="evidence" value="ECO:0007669"/>
    <property type="project" value="InterPro"/>
</dbReference>
<keyword evidence="3 10" id="KW-0812">Transmembrane</keyword>
<dbReference type="PROSITE" id="PS00211">
    <property type="entry name" value="ABC_TRANSPORTER_1"/>
    <property type="match status" value="2"/>
</dbReference>
<evidence type="ECO:0000259" key="11">
    <source>
        <dbReference type="PROSITE" id="PS50893"/>
    </source>
</evidence>
<feature type="transmembrane region" description="Helical" evidence="10">
    <location>
        <begin position="579"/>
        <end position="601"/>
    </location>
</feature>
<reference evidence="13" key="1">
    <citation type="submission" date="2022-12" db="EMBL/GenBank/DDBJ databases">
        <authorList>
            <person name="Brejova B."/>
        </authorList>
    </citation>
    <scope>NUCLEOTIDE SEQUENCE</scope>
</reference>
<dbReference type="GO" id="GO:0140359">
    <property type="term" value="F:ABC-type transporter activity"/>
    <property type="evidence" value="ECO:0007669"/>
    <property type="project" value="InterPro"/>
</dbReference>
<feature type="transmembrane region" description="Helical" evidence="10">
    <location>
        <begin position="359"/>
        <end position="378"/>
    </location>
</feature>
<dbReference type="InterPro" id="IPR003593">
    <property type="entry name" value="AAA+_ATPase"/>
</dbReference>
<feature type="transmembrane region" description="Helical" evidence="10">
    <location>
        <begin position="1210"/>
        <end position="1227"/>
    </location>
</feature>
<dbReference type="InterPro" id="IPR027417">
    <property type="entry name" value="P-loop_NTPase"/>
</dbReference>
<dbReference type="PROSITE" id="PS50929">
    <property type="entry name" value="ABC_TM1F"/>
    <property type="match status" value="2"/>
</dbReference>
<feature type="transmembrane region" description="Helical" evidence="10">
    <location>
        <begin position="109"/>
        <end position="127"/>
    </location>
</feature>
<dbReference type="PROSITE" id="PS50893">
    <property type="entry name" value="ABC_TRANSPORTER_2"/>
    <property type="match status" value="2"/>
</dbReference>
<comment type="caution">
    <text evidence="13">The sequence shown here is derived from an EMBL/GenBank/DDBJ whole genome shotgun (WGS) entry which is preliminary data.</text>
</comment>
<dbReference type="Pfam" id="PF00005">
    <property type="entry name" value="ABC_tran"/>
    <property type="match status" value="2"/>
</dbReference>
<keyword evidence="14" id="KW-1185">Reference proteome</keyword>
<feature type="domain" description="ABC transmembrane type-1" evidence="12">
    <location>
        <begin position="981"/>
        <end position="1264"/>
    </location>
</feature>
<feature type="transmembrane region" description="Helical" evidence="10">
    <location>
        <begin position="198"/>
        <end position="216"/>
    </location>
</feature>
<keyword evidence="2" id="KW-0813">Transport</keyword>
<dbReference type="Proteomes" id="UP001152885">
    <property type="component" value="Unassembled WGS sequence"/>
</dbReference>
<feature type="transmembrane region" description="Helical" evidence="10">
    <location>
        <begin position="1022"/>
        <end position="1047"/>
    </location>
</feature>
<feature type="domain" description="ABC transmembrane type-1" evidence="12">
    <location>
        <begin position="319"/>
        <end position="606"/>
    </location>
</feature>
<evidence type="ECO:0000313" key="14">
    <source>
        <dbReference type="Proteomes" id="UP001152885"/>
    </source>
</evidence>
<keyword evidence="6" id="KW-0067">ATP-binding</keyword>
<dbReference type="FunFam" id="3.40.50.300:FF:000565">
    <property type="entry name" value="ABC bile acid transporter"/>
    <property type="match status" value="1"/>
</dbReference>
<dbReference type="SMART" id="SM00382">
    <property type="entry name" value="AAA"/>
    <property type="match status" value="2"/>
</dbReference>
<accession>A0A9W4TRQ3</accession>
<feature type="transmembrane region" description="Helical" evidence="10">
    <location>
        <begin position="318"/>
        <end position="339"/>
    </location>
</feature>
<dbReference type="PANTHER" id="PTHR24223:SF443">
    <property type="entry name" value="MULTIDRUG-RESISTANCE LIKE PROTEIN 1, ISOFORM I"/>
    <property type="match status" value="1"/>
</dbReference>
<evidence type="ECO:0000256" key="2">
    <source>
        <dbReference type="ARBA" id="ARBA00022448"/>
    </source>
</evidence>
<evidence type="ECO:0000256" key="6">
    <source>
        <dbReference type="ARBA" id="ARBA00022840"/>
    </source>
</evidence>
<dbReference type="PANTHER" id="PTHR24223">
    <property type="entry name" value="ATP-BINDING CASSETTE SUB-FAMILY C"/>
    <property type="match status" value="1"/>
</dbReference>
<feature type="transmembrane region" description="Helical" evidence="10">
    <location>
        <begin position="1090"/>
        <end position="1110"/>
    </location>
</feature>
<feature type="transmembrane region" description="Helical" evidence="10">
    <location>
        <begin position="970"/>
        <end position="995"/>
    </location>
</feature>
<dbReference type="CDD" id="cd03250">
    <property type="entry name" value="ABCC_MRP_domain1"/>
    <property type="match status" value="1"/>
</dbReference>
<dbReference type="InterPro" id="IPR044726">
    <property type="entry name" value="ABCC_6TM_D2"/>
</dbReference>
<keyword evidence="8 10" id="KW-0472">Membrane</keyword>
<protein>
    <submittedName>
        <fullName evidence="13">Uncharacterized protein</fullName>
    </submittedName>
</protein>
<feature type="domain" description="ABC transporter" evidence="11">
    <location>
        <begin position="662"/>
        <end position="895"/>
    </location>
</feature>
<dbReference type="InterPro" id="IPR036640">
    <property type="entry name" value="ABC1_TM_sf"/>
</dbReference>
<keyword evidence="4" id="KW-0677">Repeat</keyword>
<evidence type="ECO:0000256" key="8">
    <source>
        <dbReference type="ARBA" id="ARBA00023136"/>
    </source>
</evidence>
<dbReference type="Gene3D" id="1.20.1560.10">
    <property type="entry name" value="ABC transporter type 1, transmembrane domain"/>
    <property type="match status" value="2"/>
</dbReference>
<dbReference type="FunFam" id="1.20.1560.10:FF:000013">
    <property type="entry name" value="ABC transporter C family member 2"/>
    <property type="match status" value="1"/>
</dbReference>
<keyword evidence="7 10" id="KW-1133">Transmembrane helix</keyword>
<dbReference type="CDD" id="cd18579">
    <property type="entry name" value="ABC_6TM_ABCC_D1"/>
    <property type="match status" value="1"/>
</dbReference>
<name>A0A9W4TRQ3_9ASCO</name>
<dbReference type="InterPro" id="IPR011527">
    <property type="entry name" value="ABC1_TM_dom"/>
</dbReference>
<comment type="subcellular location">
    <subcellularLocation>
        <location evidence="1">Vacuole membrane</location>
        <topology evidence="1">Multi-pass membrane protein</topology>
    </subcellularLocation>
</comment>
<dbReference type="SUPFAM" id="SSF90123">
    <property type="entry name" value="ABC transporter transmembrane region"/>
    <property type="match status" value="2"/>
</dbReference>
<dbReference type="GO" id="GO:0000329">
    <property type="term" value="C:fungal-type vacuole membrane"/>
    <property type="evidence" value="ECO:0007669"/>
    <property type="project" value="UniProtKB-ARBA"/>
</dbReference>
<dbReference type="CDD" id="cd18580">
    <property type="entry name" value="ABC_6TM_ABCC_D2"/>
    <property type="match status" value="1"/>
</dbReference>
<feature type="domain" description="ABC transporter" evidence="11">
    <location>
        <begin position="1301"/>
        <end position="1556"/>
    </location>
</feature>
<dbReference type="GO" id="GO:0005524">
    <property type="term" value="F:ATP binding"/>
    <property type="evidence" value="ECO:0007669"/>
    <property type="project" value="UniProtKB-KW"/>
</dbReference>
<dbReference type="InterPro" id="IPR050173">
    <property type="entry name" value="ABC_transporter_C-like"/>
</dbReference>
<organism evidence="13 14">
    <name type="scientific">Candida verbasci</name>
    <dbReference type="NCBI Taxonomy" id="1227364"/>
    <lineage>
        <taxon>Eukaryota</taxon>
        <taxon>Fungi</taxon>
        <taxon>Dikarya</taxon>
        <taxon>Ascomycota</taxon>
        <taxon>Saccharomycotina</taxon>
        <taxon>Pichiomycetes</taxon>
        <taxon>Debaryomycetaceae</taxon>
        <taxon>Candida/Lodderomyces clade</taxon>
        <taxon>Candida</taxon>
    </lineage>
</organism>
<feature type="transmembrane region" description="Helical" evidence="10">
    <location>
        <begin position="1116"/>
        <end position="1134"/>
    </location>
</feature>
<feature type="region of interest" description="Disordered" evidence="9">
    <location>
        <begin position="1422"/>
        <end position="1441"/>
    </location>
</feature>
<dbReference type="InterPro" id="IPR003439">
    <property type="entry name" value="ABC_transporter-like_ATP-bd"/>
</dbReference>
<feature type="transmembrane region" description="Helical" evidence="10">
    <location>
        <begin position="543"/>
        <end position="567"/>
    </location>
</feature>
<evidence type="ECO:0000256" key="7">
    <source>
        <dbReference type="ARBA" id="ARBA00022989"/>
    </source>
</evidence>
<feature type="transmembrane region" description="Helical" evidence="10">
    <location>
        <begin position="466"/>
        <end position="486"/>
    </location>
</feature>
<feature type="transmembrane region" description="Helical" evidence="10">
    <location>
        <begin position="133"/>
        <end position="150"/>
    </location>
</feature>
<keyword evidence="5" id="KW-0547">Nucleotide-binding</keyword>
<evidence type="ECO:0000313" key="13">
    <source>
        <dbReference type="EMBL" id="CAI5757028.1"/>
    </source>
</evidence>
<feature type="transmembrane region" description="Helical" evidence="10">
    <location>
        <begin position="157"/>
        <end position="178"/>
    </location>
</feature>
<dbReference type="Gene3D" id="3.40.50.300">
    <property type="entry name" value="P-loop containing nucleotide triphosphate hydrolases"/>
    <property type="match status" value="2"/>
</dbReference>
<dbReference type="InterPro" id="IPR044746">
    <property type="entry name" value="ABCC_6TM_D1"/>
</dbReference>
<dbReference type="CDD" id="cd03244">
    <property type="entry name" value="ABCC_MRP_domain2"/>
    <property type="match status" value="1"/>
</dbReference>
<dbReference type="Pfam" id="PF00664">
    <property type="entry name" value="ABC_membrane"/>
    <property type="match status" value="2"/>
</dbReference>
<dbReference type="EMBL" id="CANTUO010000001">
    <property type="protein sequence ID" value="CAI5757028.1"/>
    <property type="molecule type" value="Genomic_DNA"/>
</dbReference>
<evidence type="ECO:0000259" key="12">
    <source>
        <dbReference type="PROSITE" id="PS50929"/>
    </source>
</evidence>
<evidence type="ECO:0000256" key="9">
    <source>
        <dbReference type="SAM" id="MobiDB-lite"/>
    </source>
</evidence>
<evidence type="ECO:0000256" key="4">
    <source>
        <dbReference type="ARBA" id="ARBA00022737"/>
    </source>
</evidence>
<feature type="transmembrane region" description="Helical" evidence="10">
    <location>
        <begin position="66"/>
        <end position="89"/>
    </location>
</feature>